<accession>A0ABN1QMM6</accession>
<dbReference type="EMBL" id="BAAAID010000048">
    <property type="protein sequence ID" value="GAA0944766.1"/>
    <property type="molecule type" value="Genomic_DNA"/>
</dbReference>
<comment type="caution">
    <text evidence="1">The sequence shown here is derived from an EMBL/GenBank/DDBJ whole genome shotgun (WGS) entry which is preliminary data.</text>
</comment>
<proteinExistence type="predicted"/>
<sequence>MTAAPTATMPLYDDLGALYVRELTHHGIQTAMLTHKWQRSDLLAPHSDLDIRVLLDEPPADWLEWNHRLAAAHSAAVGHSPSNRRSLEHPPGFAFTLSEVHRRRVSPPELATWTLIYGHAPTLQRWKSHAQMAPWSSTDERFYRAILDARLGGRYQLSADSTDNVTADVPGYRRHCIAWHYLAPCWFAAAALATRTRCPGKSAALRQWRPSGLERYAERFLHYVHVDQAGTAGRAPATRDMLRGADRALNAAMRHIPTPEASEELADADDTQTVAWTMTSAMLRVRVARWLYYLDPPPGVATGYLIAREAKELRAAAEVLRSMAAAESTAEQRLATRMVRLLPTSPTTPTVLRDALADWDRDRALVGDFFALHST</sequence>
<name>A0ABN1QMM6_9ACTN</name>
<evidence type="ECO:0000313" key="1">
    <source>
        <dbReference type="EMBL" id="GAA0944766.1"/>
    </source>
</evidence>
<keyword evidence="2" id="KW-1185">Reference proteome</keyword>
<reference evidence="1 2" key="1">
    <citation type="journal article" date="2019" name="Int. J. Syst. Evol. Microbiol.">
        <title>The Global Catalogue of Microorganisms (GCM) 10K type strain sequencing project: providing services to taxonomists for standard genome sequencing and annotation.</title>
        <authorList>
            <consortium name="The Broad Institute Genomics Platform"/>
            <consortium name="The Broad Institute Genome Sequencing Center for Infectious Disease"/>
            <person name="Wu L."/>
            <person name="Ma J."/>
        </authorList>
    </citation>
    <scope>NUCLEOTIDE SEQUENCE [LARGE SCALE GENOMIC DNA]</scope>
    <source>
        <strain evidence="1 2">JCM 11444</strain>
    </source>
</reference>
<dbReference type="Proteomes" id="UP001500418">
    <property type="component" value="Unassembled WGS sequence"/>
</dbReference>
<gene>
    <name evidence="1" type="ORF">GCM10009575_063080</name>
</gene>
<protein>
    <submittedName>
        <fullName evidence="1">Uncharacterized protein</fullName>
    </submittedName>
</protein>
<organism evidence="1 2">
    <name type="scientific">Streptomyces rhizosphaericus</name>
    <dbReference type="NCBI Taxonomy" id="114699"/>
    <lineage>
        <taxon>Bacteria</taxon>
        <taxon>Bacillati</taxon>
        <taxon>Actinomycetota</taxon>
        <taxon>Actinomycetes</taxon>
        <taxon>Kitasatosporales</taxon>
        <taxon>Streptomycetaceae</taxon>
        <taxon>Streptomyces</taxon>
        <taxon>Streptomyces violaceusniger group</taxon>
    </lineage>
</organism>
<evidence type="ECO:0000313" key="2">
    <source>
        <dbReference type="Proteomes" id="UP001500418"/>
    </source>
</evidence>